<dbReference type="SUPFAM" id="SSF51120">
    <property type="entry name" value="beta-Roll"/>
    <property type="match status" value="1"/>
</dbReference>
<dbReference type="EMBL" id="BMAO01005505">
    <property type="protein sequence ID" value="GFR01824.1"/>
    <property type="molecule type" value="Genomic_DNA"/>
</dbReference>
<dbReference type="OrthoDB" id="6162929at2759"/>
<feature type="coiled-coil region" evidence="1">
    <location>
        <begin position="1092"/>
        <end position="1126"/>
    </location>
</feature>
<dbReference type="InterPro" id="IPR011049">
    <property type="entry name" value="Serralysin-like_metalloprot_C"/>
</dbReference>
<evidence type="ECO:0000313" key="4">
    <source>
        <dbReference type="Proteomes" id="UP000887116"/>
    </source>
</evidence>
<sequence length="1376" mass="159002">MQILWDPRLTPKRALLIGILDMVVILSQCIPAKRIPYDDGFPKENVKSLLYVNEDLQFYQSDDINMDSESKADQSENYDSNGERLLDWSTENFDTSSEVLHKKMAENLPSYKSDDINMDIESKADQLGNYDNDGERLSDWSAESFDTSSEALRKKTLVEFMSLSDNASKKFSFLNSRDSPDESFDESLSSSENNVFRFDEDKENELFTRYNRDHIPSSSENDVLRFDEDNENDLFTRSSTEDHILSSSENKVLRFDEDNENEILTRYNREDQISSSSENDVLRFDEDNENDIFTTSSTEDHIFSSSENKVLRFDEDNEKEILARYNRENHIASPSDNNVLHFDADNENEILTRYNREDHIPPSSENNVLRFDEYNENDLFTRSNREDRTLSSSENKVLRFDEDNENEILTRYNREDHTPSPFENKVLHFDEDKENELLTRYNREDNKEDYVLDLQTTTPVIPKASWAEFIPLKRKEEEFRNQNSQLHAILVDMSQRNKKLQDELEKLKLLYSEPYKSLPSYKSDYTNMDVQSKADEPESLPDFSTKTFDTKSEVFRKKTLEEFTDSIFKKLFFLNSHNSPDKSFDESLSSSKNNVHHFDEDNENELLIRGNRVDHTDDYISETQSTTVIPLMAWMESLLLRRNAEALRNQNNKQQAVLIDMSKRNQKLQQDLEILKSFISKLNEKFPSYKSDDISTNGESKTDQPENYDTNVERLPDWFTESIHTSSKALRKKTLQDFLSHSDTISKRFPFRNSRDSSHESVDESFSSFETYLLSSDEDSENELLTRGNIKDRTEDYVLDSQPTTPVTPAISWTEMLFLKRKEKALRNENSKLHAILEGMSQRNKKLQHEMEKLKSFVSEISTGRKKQPSEDPTVEPTVNHAQSMQNLLEKEHALKSMQGHSHRNDPASEHLQKAIESLENAFQIMQNEHTPQIMENGNAPQIIKNGNVPQIMKNEHTPQIIQNEHAPQIMQGEHSPQIMQDEHSSQIMQNEHSHQIMEKEHDPLIMQNPYVPQIMQNQHAPQIMQNGNTPQIMQNGNTPQIMQNGSTPQTLQNGNAPQIMQNQHLPQIMQNGNMPQILQNGNAPQSLENKLETIQNDIHHKEINLQNYQNTLQGLQNILQSTHNVLQTMQINLKLEKYFPKANPDELSLPQSMQNAMEGIQNTLLNLQNPSRNKQEMSRSVQDAAQSMQIALHNVQRALRNLQGVQPTIQTGPSTTRTTEKIATTTAKSTATATVSSTSTTTATTVAQPPSYETNMPKLQDLYIKIKAGPPMKIKTDYEDKMENLQGKENILDAYLESLKPVICKGSLSVLITQTWDLKSLSHLQTSKLQCLSKGMRDKTEDPLQAERAEFIRKGAIFLRHAWNKFKQKKYGYLS</sequence>
<name>A0A8X6LCA0_TRICU</name>
<protein>
    <submittedName>
        <fullName evidence="3">Uncharacterized protein</fullName>
    </submittedName>
</protein>
<accession>A0A8X6LCA0</accession>
<feature type="compositionally biased region" description="Polar residues" evidence="2">
    <location>
        <begin position="694"/>
        <end position="710"/>
    </location>
</feature>
<feature type="region of interest" description="Disordered" evidence="2">
    <location>
        <begin position="689"/>
        <end position="710"/>
    </location>
</feature>
<evidence type="ECO:0000313" key="3">
    <source>
        <dbReference type="EMBL" id="GFR01824.1"/>
    </source>
</evidence>
<keyword evidence="4" id="KW-1185">Reference proteome</keyword>
<comment type="caution">
    <text evidence="3">The sequence shown here is derived from an EMBL/GenBank/DDBJ whole genome shotgun (WGS) entry which is preliminary data.</text>
</comment>
<feature type="coiled-coil region" evidence="1">
    <location>
        <begin position="644"/>
        <end position="685"/>
    </location>
</feature>
<reference evidence="3" key="1">
    <citation type="submission" date="2020-07" db="EMBL/GenBank/DDBJ databases">
        <title>Multicomponent nature underlies the extraordinary mechanical properties of spider dragline silk.</title>
        <authorList>
            <person name="Kono N."/>
            <person name="Nakamura H."/>
            <person name="Mori M."/>
            <person name="Yoshida Y."/>
            <person name="Ohtoshi R."/>
            <person name="Malay A.D."/>
            <person name="Moran D.A.P."/>
            <person name="Tomita M."/>
            <person name="Numata K."/>
            <person name="Arakawa K."/>
        </authorList>
    </citation>
    <scope>NUCLEOTIDE SEQUENCE</scope>
</reference>
<evidence type="ECO:0000256" key="1">
    <source>
        <dbReference type="SAM" id="Coils"/>
    </source>
</evidence>
<evidence type="ECO:0000256" key="2">
    <source>
        <dbReference type="SAM" id="MobiDB-lite"/>
    </source>
</evidence>
<proteinExistence type="predicted"/>
<keyword evidence="1" id="KW-0175">Coiled coil</keyword>
<gene>
    <name evidence="3" type="ORF">TNCT_667911</name>
</gene>
<dbReference type="Proteomes" id="UP000887116">
    <property type="component" value="Unassembled WGS sequence"/>
</dbReference>
<organism evidence="3 4">
    <name type="scientific">Trichonephila clavata</name>
    <name type="common">Joro spider</name>
    <name type="synonym">Nephila clavata</name>
    <dbReference type="NCBI Taxonomy" id="2740835"/>
    <lineage>
        <taxon>Eukaryota</taxon>
        <taxon>Metazoa</taxon>
        <taxon>Ecdysozoa</taxon>
        <taxon>Arthropoda</taxon>
        <taxon>Chelicerata</taxon>
        <taxon>Arachnida</taxon>
        <taxon>Araneae</taxon>
        <taxon>Araneomorphae</taxon>
        <taxon>Entelegynae</taxon>
        <taxon>Araneoidea</taxon>
        <taxon>Nephilidae</taxon>
        <taxon>Trichonephila</taxon>
    </lineage>
</organism>